<dbReference type="GO" id="GO:0032182">
    <property type="term" value="F:ubiquitin-like protein binding"/>
    <property type="evidence" value="ECO:0007669"/>
    <property type="project" value="TreeGrafter"/>
</dbReference>
<accession>A0AA38RYI1</accession>
<dbReference type="InterPro" id="IPR014764">
    <property type="entry name" value="DCN-prot"/>
</dbReference>
<comment type="caution">
    <text evidence="4">The sequence shown here is derived from an EMBL/GenBank/DDBJ whole genome shotgun (WGS) entry which is preliminary data.</text>
</comment>
<dbReference type="Pfam" id="PF14555">
    <property type="entry name" value="UBA_4"/>
    <property type="match status" value="1"/>
</dbReference>
<comment type="function">
    <text evidence="2">Neddylation of cullins play an essential role in the regulation of SCF-type complexes activity.</text>
</comment>
<organism evidence="4 5">
    <name type="scientific">Pleurostoma richardsiae</name>
    <dbReference type="NCBI Taxonomy" id="41990"/>
    <lineage>
        <taxon>Eukaryota</taxon>
        <taxon>Fungi</taxon>
        <taxon>Dikarya</taxon>
        <taxon>Ascomycota</taxon>
        <taxon>Pezizomycotina</taxon>
        <taxon>Sordariomycetes</taxon>
        <taxon>Sordariomycetidae</taxon>
        <taxon>Calosphaeriales</taxon>
        <taxon>Pleurostomataceae</taxon>
        <taxon>Pleurostoma</taxon>
    </lineage>
</organism>
<keyword evidence="1" id="KW-0833">Ubl conjugation pathway</keyword>
<name>A0AA38RYI1_9PEZI</name>
<dbReference type="InterPro" id="IPR005176">
    <property type="entry name" value="PONY_dom"/>
</dbReference>
<reference evidence="4" key="1">
    <citation type="submission" date="2022-07" db="EMBL/GenBank/DDBJ databases">
        <title>Fungi with potential for degradation of polypropylene.</title>
        <authorList>
            <person name="Gostincar C."/>
        </authorList>
    </citation>
    <scope>NUCLEOTIDE SEQUENCE</scope>
    <source>
        <strain evidence="4">EXF-13308</strain>
    </source>
</reference>
<dbReference type="InterPro" id="IPR009060">
    <property type="entry name" value="UBA-like_sf"/>
</dbReference>
<dbReference type="Proteomes" id="UP001174694">
    <property type="component" value="Unassembled WGS sequence"/>
</dbReference>
<gene>
    <name evidence="4" type="ORF">NKR23_g3534</name>
</gene>
<dbReference type="GO" id="GO:0031624">
    <property type="term" value="F:ubiquitin conjugating enzyme binding"/>
    <property type="evidence" value="ECO:0007669"/>
    <property type="project" value="TreeGrafter"/>
</dbReference>
<evidence type="ECO:0000259" key="3">
    <source>
        <dbReference type="PROSITE" id="PS51229"/>
    </source>
</evidence>
<dbReference type="InterPro" id="IPR042460">
    <property type="entry name" value="DCN1-like_PONY"/>
</dbReference>
<dbReference type="AlphaFoldDB" id="A0AA38RYI1"/>
<dbReference type="EMBL" id="JANBVO010000007">
    <property type="protein sequence ID" value="KAJ9150743.1"/>
    <property type="molecule type" value="Genomic_DNA"/>
</dbReference>
<dbReference type="Pfam" id="PF03556">
    <property type="entry name" value="Cullin_binding"/>
    <property type="match status" value="1"/>
</dbReference>
<dbReference type="Gene3D" id="1.10.238.200">
    <property type="entry name" value="Cullin, PONY binding domain"/>
    <property type="match status" value="1"/>
</dbReference>
<evidence type="ECO:0000256" key="2">
    <source>
        <dbReference type="RuleBase" id="RU410713"/>
    </source>
</evidence>
<dbReference type="Gene3D" id="1.10.238.10">
    <property type="entry name" value="EF-hand"/>
    <property type="match status" value="1"/>
</dbReference>
<evidence type="ECO:0000313" key="5">
    <source>
        <dbReference type="Proteomes" id="UP001174694"/>
    </source>
</evidence>
<dbReference type="SUPFAM" id="SSF46934">
    <property type="entry name" value="UBA-like"/>
    <property type="match status" value="1"/>
</dbReference>
<proteinExistence type="predicted"/>
<dbReference type="Gene3D" id="1.10.8.10">
    <property type="entry name" value="DNA helicase RuvA subunit, C-terminal domain"/>
    <property type="match status" value="1"/>
</dbReference>
<dbReference type="PANTHER" id="PTHR12281:SF31">
    <property type="entry name" value="DCN1-LIKE PROTEIN 3"/>
    <property type="match status" value="1"/>
</dbReference>
<dbReference type="GO" id="GO:0097602">
    <property type="term" value="F:cullin family protein binding"/>
    <property type="evidence" value="ECO:0007669"/>
    <property type="project" value="TreeGrafter"/>
</dbReference>
<evidence type="ECO:0000313" key="4">
    <source>
        <dbReference type="EMBL" id="KAJ9150743.1"/>
    </source>
</evidence>
<dbReference type="GO" id="GO:0000151">
    <property type="term" value="C:ubiquitin ligase complex"/>
    <property type="evidence" value="ECO:0007669"/>
    <property type="project" value="TreeGrafter"/>
</dbReference>
<feature type="domain" description="DCUN1" evidence="3">
    <location>
        <begin position="58"/>
        <end position="260"/>
    </location>
</feature>
<dbReference type="PROSITE" id="PS51229">
    <property type="entry name" value="DCUN1"/>
    <property type="match status" value="1"/>
</dbReference>
<evidence type="ECO:0000256" key="1">
    <source>
        <dbReference type="ARBA" id="ARBA00022786"/>
    </source>
</evidence>
<dbReference type="PANTHER" id="PTHR12281">
    <property type="entry name" value="RP42 RELATED"/>
    <property type="match status" value="1"/>
</dbReference>
<dbReference type="GO" id="GO:0045116">
    <property type="term" value="P:protein neddylation"/>
    <property type="evidence" value="ECO:0007669"/>
    <property type="project" value="TreeGrafter"/>
</dbReference>
<protein>
    <recommendedName>
        <fullName evidence="2">Defective in cullin neddylation protein</fullName>
    </recommendedName>
</protein>
<keyword evidence="5" id="KW-1185">Reference proteome</keyword>
<sequence>MPALTNLQKSLVTQFVAATGANDKTALRFLKNANFKLDVAADTYFASNPDVGGVSSAAREATLEKMFDDLRDPSADPKDSIAAESTMAYLTSLGVNMENAEMFVALELVQAPSFGEITRKGFVDGWKATRVNPSKSAHQQYIRTRIAHLSSDPVYFKKVYRHTFIACKEPEQRALTLENALVFWDMIFSPPGRPWKTASHDWLELWKQFLGEKWTRSVNRDMWNQTLEFANKSMADETLSFWSEDGAWPGVIDEFVAWFREKYPVDAMETDN</sequence>